<evidence type="ECO:0000313" key="11">
    <source>
        <dbReference type="Proteomes" id="UP001381693"/>
    </source>
</evidence>
<proteinExistence type="inferred from homology"/>
<dbReference type="EMBL" id="JAXCGZ010005734">
    <property type="protein sequence ID" value="KAK7080969.1"/>
    <property type="molecule type" value="Genomic_DNA"/>
</dbReference>
<dbReference type="Proteomes" id="UP001381693">
    <property type="component" value="Unassembled WGS sequence"/>
</dbReference>
<keyword evidence="4 9" id="KW-0132">Cell division</keyword>
<gene>
    <name evidence="10" type="ORF">SK128_028316</name>
</gene>
<evidence type="ECO:0000256" key="5">
    <source>
        <dbReference type="ARBA" id="ARBA00022776"/>
    </source>
</evidence>
<name>A0AAN8XKD1_HALRR</name>
<comment type="subcellular location">
    <subcellularLocation>
        <location evidence="1 9">Chromosome</location>
        <location evidence="1 9">Centromere</location>
        <location evidence="1 9">Kinetochore</location>
    </subcellularLocation>
</comment>
<evidence type="ECO:0000256" key="1">
    <source>
        <dbReference type="ARBA" id="ARBA00004629"/>
    </source>
</evidence>
<comment type="subunit">
    <text evidence="9">Component of the RZZ complex.</text>
</comment>
<dbReference type="GO" id="GO:0007094">
    <property type="term" value="P:mitotic spindle assembly checkpoint signaling"/>
    <property type="evidence" value="ECO:0007669"/>
    <property type="project" value="UniProtKB-UniRule"/>
</dbReference>
<dbReference type="Pfam" id="PF09817">
    <property type="entry name" value="Zwilch"/>
    <property type="match status" value="1"/>
</dbReference>
<evidence type="ECO:0000313" key="10">
    <source>
        <dbReference type="EMBL" id="KAK7080969.1"/>
    </source>
</evidence>
<comment type="function">
    <text evidence="9">Essential component of the mitotic checkpoint, which prevents cells from prematurely exiting mitosis. Required for the assembly of the dynein-dynactin and MAD1-MAD2 complexes onto kinetochores. Its function related to the spindle assembly machinery is proposed to depend on its association in the mitotic RZZ complex.</text>
</comment>
<dbReference type="GO" id="GO:0034501">
    <property type="term" value="P:protein localization to kinetochore"/>
    <property type="evidence" value="ECO:0007669"/>
    <property type="project" value="UniProtKB-UniRule"/>
</dbReference>
<dbReference type="InterPro" id="IPR018630">
    <property type="entry name" value="Zwilch"/>
</dbReference>
<evidence type="ECO:0000256" key="3">
    <source>
        <dbReference type="ARBA" id="ARBA00022454"/>
    </source>
</evidence>
<keyword evidence="8 9" id="KW-0137">Centromere</keyword>
<dbReference type="Gene3D" id="1.20.58.730">
    <property type="match status" value="1"/>
</dbReference>
<keyword evidence="7 9" id="KW-0131">Cell cycle</keyword>
<sequence length="611" mass="69294">MSEKPEAGSISDILTRLLRSKNTEGEYISLCGEQLIITREECPEVLARVNKTPDIILVQQMTKHNKKLLSVEDRAHIEKELKSSTPAQNKIPSDDFDITGSPLKCPFSVNGAFSELSPMNISLPSCKKKRTRNTISCFPISTSKACMVAMRFNLALKTLENATERLPLWVVCDGKDAQGTHFYGVHHNGDSYSRIVVTASGPYDNFDVLTLDHLKAHHIVACATKRVESAVKATYTVLASEDENANSGLELTCSWKRILEILTPPTLDADTNACLKIVCSDKRSTAHQMYQELMVLCGFVNGLSTGEVSWFIREDSQSVSEDLEKVFTTIRDKAQRQKRDEEGTTNFDMMVQDKFYDQRHNMDFTDLLWNVLMRCESYSDLKQNLHLVFITIAYGQVRPQIHVRNKTQIGILARGLMRGQEELPDLSGVIPLQMLIEIGIEKIKRDYINIFQAGELVTGDQLLWFVNNEDESFENMISLLQKLHVGLQVCILLHTYLNLPPASLAHFTAQALTQLREENSGAPYIFNMKLDTHTVHTLLNGLRPSSWEVHLESSHVKYSKSLVCHISQNPLIKFGLDFEELLDDSEKDDRLDDHEQYHCCFFTTVKDKLFL</sequence>
<protein>
    <recommendedName>
        <fullName evidence="9">Protein zwilch</fullName>
    </recommendedName>
</protein>
<evidence type="ECO:0000256" key="9">
    <source>
        <dbReference type="RuleBase" id="RU369076"/>
    </source>
</evidence>
<dbReference type="PANTHER" id="PTHR15995">
    <property type="entry name" value="PROTEIN ZWILCH HOMOLOG"/>
    <property type="match status" value="1"/>
</dbReference>
<accession>A0AAN8XKD1</accession>
<reference evidence="10 11" key="1">
    <citation type="submission" date="2023-11" db="EMBL/GenBank/DDBJ databases">
        <title>Halocaridina rubra genome assembly.</title>
        <authorList>
            <person name="Smith C."/>
        </authorList>
    </citation>
    <scope>NUCLEOTIDE SEQUENCE [LARGE SCALE GENOMIC DNA]</scope>
    <source>
        <strain evidence="10">EP-1</strain>
        <tissue evidence="10">Whole</tissue>
    </source>
</reference>
<dbReference type="Gene3D" id="1.10.287.1880">
    <property type="match status" value="1"/>
</dbReference>
<evidence type="ECO:0000256" key="4">
    <source>
        <dbReference type="ARBA" id="ARBA00022618"/>
    </source>
</evidence>
<comment type="similarity">
    <text evidence="2 9">Belongs to the ZWILCH family.</text>
</comment>
<evidence type="ECO:0000256" key="7">
    <source>
        <dbReference type="ARBA" id="ARBA00023306"/>
    </source>
</evidence>
<keyword evidence="6 9" id="KW-0995">Kinetochore</keyword>
<dbReference type="AlphaFoldDB" id="A0AAN8XKD1"/>
<evidence type="ECO:0000256" key="8">
    <source>
        <dbReference type="ARBA" id="ARBA00023328"/>
    </source>
</evidence>
<organism evidence="10 11">
    <name type="scientific">Halocaridina rubra</name>
    <name type="common">Hawaiian red shrimp</name>
    <dbReference type="NCBI Taxonomy" id="373956"/>
    <lineage>
        <taxon>Eukaryota</taxon>
        <taxon>Metazoa</taxon>
        <taxon>Ecdysozoa</taxon>
        <taxon>Arthropoda</taxon>
        <taxon>Crustacea</taxon>
        <taxon>Multicrustacea</taxon>
        <taxon>Malacostraca</taxon>
        <taxon>Eumalacostraca</taxon>
        <taxon>Eucarida</taxon>
        <taxon>Decapoda</taxon>
        <taxon>Pleocyemata</taxon>
        <taxon>Caridea</taxon>
        <taxon>Atyoidea</taxon>
        <taxon>Atyidae</taxon>
        <taxon>Halocaridina</taxon>
    </lineage>
</organism>
<evidence type="ECO:0000256" key="2">
    <source>
        <dbReference type="ARBA" id="ARBA00009062"/>
    </source>
</evidence>
<keyword evidence="3 9" id="KW-0158">Chromosome</keyword>
<dbReference type="GO" id="GO:1990423">
    <property type="term" value="C:RZZ complex"/>
    <property type="evidence" value="ECO:0007669"/>
    <property type="project" value="UniProtKB-UniRule"/>
</dbReference>
<dbReference type="GO" id="GO:0051301">
    <property type="term" value="P:cell division"/>
    <property type="evidence" value="ECO:0007669"/>
    <property type="project" value="UniProtKB-UniRule"/>
</dbReference>
<keyword evidence="5 9" id="KW-0498">Mitosis</keyword>
<comment type="caution">
    <text evidence="10">The sequence shown here is derived from an EMBL/GenBank/DDBJ whole genome shotgun (WGS) entry which is preliminary data.</text>
</comment>
<keyword evidence="11" id="KW-1185">Reference proteome</keyword>
<dbReference type="PANTHER" id="PTHR15995:SF1">
    <property type="entry name" value="PROTEIN ZWILCH HOMOLOG"/>
    <property type="match status" value="1"/>
</dbReference>
<evidence type="ECO:0000256" key="6">
    <source>
        <dbReference type="ARBA" id="ARBA00022838"/>
    </source>
</evidence>